<feature type="chain" id="PRO_5042281815" description="Reverse transcriptase domain-containing protein" evidence="1">
    <location>
        <begin position="26"/>
        <end position="169"/>
    </location>
</feature>
<dbReference type="Proteomes" id="UP001229421">
    <property type="component" value="Unassembled WGS sequence"/>
</dbReference>
<comment type="caution">
    <text evidence="2">The sequence shown here is derived from an EMBL/GenBank/DDBJ whole genome shotgun (WGS) entry which is preliminary data.</text>
</comment>
<name>A0AAD8NZ85_TARER</name>
<keyword evidence="3" id="KW-1185">Reference proteome</keyword>
<reference evidence="2" key="1">
    <citation type="journal article" date="2023" name="bioRxiv">
        <title>Improved chromosome-level genome assembly for marigold (Tagetes erecta).</title>
        <authorList>
            <person name="Jiang F."/>
            <person name="Yuan L."/>
            <person name="Wang S."/>
            <person name="Wang H."/>
            <person name="Xu D."/>
            <person name="Wang A."/>
            <person name="Fan W."/>
        </authorList>
    </citation>
    <scope>NUCLEOTIDE SEQUENCE</scope>
    <source>
        <strain evidence="2">WSJ</strain>
        <tissue evidence="2">Leaf</tissue>
    </source>
</reference>
<feature type="signal peptide" evidence="1">
    <location>
        <begin position="1"/>
        <end position="25"/>
    </location>
</feature>
<dbReference type="PANTHER" id="PTHR48475">
    <property type="entry name" value="RIBONUCLEASE H"/>
    <property type="match status" value="1"/>
</dbReference>
<proteinExistence type="predicted"/>
<sequence length="169" mass="19506">MSGSHDKWLDEILWFLLCPVFSATGRGVTSTGETPFSLTYGTEAVIPVEIGMPTQRMLSEKDNDRILKENLDLLEERREIVAIREAKYKKQIEKYYNKRVKEHTFRKGDYVLRCNEVSRVQSTRKLGPRWEGPYIIQRVAGKGAYVLQTVGGLPIARTWNGVHLRKCYL</sequence>
<gene>
    <name evidence="2" type="ORF">QVD17_10154</name>
</gene>
<evidence type="ECO:0000256" key="1">
    <source>
        <dbReference type="SAM" id="SignalP"/>
    </source>
</evidence>
<protein>
    <recommendedName>
        <fullName evidence="4">Reverse transcriptase domain-containing protein</fullName>
    </recommendedName>
</protein>
<organism evidence="2 3">
    <name type="scientific">Tagetes erecta</name>
    <name type="common">African marigold</name>
    <dbReference type="NCBI Taxonomy" id="13708"/>
    <lineage>
        <taxon>Eukaryota</taxon>
        <taxon>Viridiplantae</taxon>
        <taxon>Streptophyta</taxon>
        <taxon>Embryophyta</taxon>
        <taxon>Tracheophyta</taxon>
        <taxon>Spermatophyta</taxon>
        <taxon>Magnoliopsida</taxon>
        <taxon>eudicotyledons</taxon>
        <taxon>Gunneridae</taxon>
        <taxon>Pentapetalae</taxon>
        <taxon>asterids</taxon>
        <taxon>campanulids</taxon>
        <taxon>Asterales</taxon>
        <taxon>Asteraceae</taxon>
        <taxon>Asteroideae</taxon>
        <taxon>Heliantheae alliance</taxon>
        <taxon>Tageteae</taxon>
        <taxon>Tagetes</taxon>
    </lineage>
</organism>
<dbReference type="AlphaFoldDB" id="A0AAD8NZ85"/>
<evidence type="ECO:0008006" key="4">
    <source>
        <dbReference type="Google" id="ProtNLM"/>
    </source>
</evidence>
<dbReference type="PANTHER" id="PTHR48475:SF2">
    <property type="entry name" value="RIBONUCLEASE H"/>
    <property type="match status" value="1"/>
</dbReference>
<dbReference type="EMBL" id="JAUHHV010000002">
    <property type="protein sequence ID" value="KAK1433245.1"/>
    <property type="molecule type" value="Genomic_DNA"/>
</dbReference>
<accession>A0AAD8NZ85</accession>
<keyword evidence="1" id="KW-0732">Signal</keyword>
<evidence type="ECO:0000313" key="2">
    <source>
        <dbReference type="EMBL" id="KAK1433245.1"/>
    </source>
</evidence>
<evidence type="ECO:0000313" key="3">
    <source>
        <dbReference type="Proteomes" id="UP001229421"/>
    </source>
</evidence>